<dbReference type="SMART" id="SM00906">
    <property type="entry name" value="Fungal_trans"/>
    <property type="match status" value="1"/>
</dbReference>
<dbReference type="Gene3D" id="4.10.240.10">
    <property type="entry name" value="Zn(2)-C6 fungal-type DNA-binding domain"/>
    <property type="match status" value="1"/>
</dbReference>
<evidence type="ECO:0000256" key="3">
    <source>
        <dbReference type="ARBA" id="ARBA00023125"/>
    </source>
</evidence>
<dbReference type="PANTHER" id="PTHR47425">
    <property type="entry name" value="FARB-RELATED"/>
    <property type="match status" value="1"/>
</dbReference>
<evidence type="ECO:0000256" key="1">
    <source>
        <dbReference type="ARBA" id="ARBA00022723"/>
    </source>
</evidence>
<dbReference type="PROSITE" id="PS50048">
    <property type="entry name" value="ZN2_CY6_FUNGAL_2"/>
    <property type="match status" value="1"/>
</dbReference>
<evidence type="ECO:0000313" key="9">
    <source>
        <dbReference type="Proteomes" id="UP001610446"/>
    </source>
</evidence>
<name>A0ABR4JWT0_9EURO</name>
<evidence type="ECO:0000256" key="6">
    <source>
        <dbReference type="SAM" id="MobiDB-lite"/>
    </source>
</evidence>
<dbReference type="EMBL" id="JBFXLU010000080">
    <property type="protein sequence ID" value="KAL2844509.1"/>
    <property type="molecule type" value="Genomic_DNA"/>
</dbReference>
<keyword evidence="5" id="KW-0539">Nucleus</keyword>
<dbReference type="InterPro" id="IPR001138">
    <property type="entry name" value="Zn2Cys6_DnaBD"/>
</dbReference>
<dbReference type="PROSITE" id="PS00463">
    <property type="entry name" value="ZN2_CY6_FUNGAL_1"/>
    <property type="match status" value="1"/>
</dbReference>
<evidence type="ECO:0000256" key="5">
    <source>
        <dbReference type="ARBA" id="ARBA00023242"/>
    </source>
</evidence>
<gene>
    <name evidence="8" type="ORF">BJY01DRAFT_248126</name>
</gene>
<organism evidence="8 9">
    <name type="scientific">Aspergillus pseudoustus</name>
    <dbReference type="NCBI Taxonomy" id="1810923"/>
    <lineage>
        <taxon>Eukaryota</taxon>
        <taxon>Fungi</taxon>
        <taxon>Dikarya</taxon>
        <taxon>Ascomycota</taxon>
        <taxon>Pezizomycotina</taxon>
        <taxon>Eurotiomycetes</taxon>
        <taxon>Eurotiomycetidae</taxon>
        <taxon>Eurotiales</taxon>
        <taxon>Aspergillaceae</taxon>
        <taxon>Aspergillus</taxon>
        <taxon>Aspergillus subgen. Nidulantes</taxon>
    </lineage>
</organism>
<evidence type="ECO:0000313" key="8">
    <source>
        <dbReference type="EMBL" id="KAL2844509.1"/>
    </source>
</evidence>
<evidence type="ECO:0000256" key="4">
    <source>
        <dbReference type="ARBA" id="ARBA00023163"/>
    </source>
</evidence>
<evidence type="ECO:0000259" key="7">
    <source>
        <dbReference type="PROSITE" id="PS50048"/>
    </source>
</evidence>
<keyword evidence="9" id="KW-1185">Reference proteome</keyword>
<dbReference type="Proteomes" id="UP001610446">
    <property type="component" value="Unassembled WGS sequence"/>
</dbReference>
<sequence length="846" mass="95289">MADLESRNREGSAPRTSRRRRAVQACLYCRKRKVRCDVAAKGQPCTNCSLDNTACEVKRRQQRRQTDFLVTKTPLTPSDSTTRLAPKYKDNTQLTIDTESSTALDSCRSMPIAADIQYLLTPHDVDTHDTTAHSSCARQKDQQDNAVAPLTETMGSGDTVGDATSTTNASTATGPWTEWTNYRFIHAKISYNMPEWDINLLQQRGCFSLPVRGLLNEFVREYFLHVHPNLPVINEADFWDTYTSNRREPIPLMLFQAMLFAASSFVSQSTIKRLGFKSLRAGRAAFYNRAKTLYDMEIYPDDFCCAQTSVLLTYYSSPTNSNINSYWLTVALHHARVIHAHRYYELNHHEKANLLKRIWWACVCRDRLLSLGLRRPFQIGAHEFDFRQSALTISDLSDEIHRSLVYSANSKRALIQMFNFQCELCVALTPGLTLLSPLTAAAVVNQEHLSNGIEELRRWHQHTQGQLNFLVEPGIEHDSTVLYKSLLLIYYQYVYTLLLIFIGNRPNSYGPFSSAQLALQNHALYLELTGHSDRSTIQDPLKPRVSEHIRGITDCLLELGQRNLLGYLPITTAANITLPLTWFMISTQVSSMELAGNTTNTPQLIYSRTFKILQMQYEGTDQVLDYIHKIINQLRFEARSTRRTATERPRMTASSPRASPNLSSRAMPRVEESAVVIYSFAHCPPGEYVRISKTIDVSLAMGRFPDRTDLPAPLQLFKPMIDTTPYCPLSSRRDIEGNASKWAHHAYSDSVELQEPSIESLLRDYDQWEVAPYGDEAVISSAAPADDSTLLLQAANVEPLRAAEAFGIFSSTSSAGDLESLFPLASAVDPGEAADDGTMISAFSFE</sequence>
<feature type="region of interest" description="Disordered" evidence="6">
    <location>
        <begin position="151"/>
        <end position="172"/>
    </location>
</feature>
<proteinExistence type="predicted"/>
<evidence type="ECO:0000256" key="2">
    <source>
        <dbReference type="ARBA" id="ARBA00023015"/>
    </source>
</evidence>
<dbReference type="Pfam" id="PF00172">
    <property type="entry name" value="Zn_clus"/>
    <property type="match status" value="1"/>
</dbReference>
<dbReference type="SMART" id="SM00066">
    <property type="entry name" value="GAL4"/>
    <property type="match status" value="1"/>
</dbReference>
<protein>
    <submittedName>
        <fullName evidence="8">Fungal-specific transcription factor domain-containing protein</fullName>
    </submittedName>
</protein>
<keyword evidence="4" id="KW-0804">Transcription</keyword>
<dbReference type="PANTHER" id="PTHR47425:SF2">
    <property type="entry name" value="FARB-RELATED"/>
    <property type="match status" value="1"/>
</dbReference>
<dbReference type="InterPro" id="IPR036864">
    <property type="entry name" value="Zn2-C6_fun-type_DNA-bd_sf"/>
</dbReference>
<dbReference type="SUPFAM" id="SSF57701">
    <property type="entry name" value="Zn2/Cys6 DNA-binding domain"/>
    <property type="match status" value="1"/>
</dbReference>
<keyword evidence="3" id="KW-0238">DNA-binding</keyword>
<feature type="region of interest" description="Disordered" evidence="6">
    <location>
        <begin position="641"/>
        <end position="665"/>
    </location>
</feature>
<accession>A0ABR4JWT0</accession>
<reference evidence="8 9" key="1">
    <citation type="submission" date="2024-07" db="EMBL/GenBank/DDBJ databases">
        <title>Section-level genome sequencing and comparative genomics of Aspergillus sections Usti and Cavernicolus.</title>
        <authorList>
            <consortium name="Lawrence Berkeley National Laboratory"/>
            <person name="Nybo J.L."/>
            <person name="Vesth T.C."/>
            <person name="Theobald S."/>
            <person name="Frisvad J.C."/>
            <person name="Larsen T.O."/>
            <person name="Kjaerboelling I."/>
            <person name="Rothschild-Mancinelli K."/>
            <person name="Lyhne E.K."/>
            <person name="Kogle M.E."/>
            <person name="Barry K."/>
            <person name="Clum A."/>
            <person name="Na H."/>
            <person name="Ledsgaard L."/>
            <person name="Lin J."/>
            <person name="Lipzen A."/>
            <person name="Kuo A."/>
            <person name="Riley R."/>
            <person name="Mondo S."/>
            <person name="Labutti K."/>
            <person name="Haridas S."/>
            <person name="Pangalinan J."/>
            <person name="Salamov A.A."/>
            <person name="Simmons B.A."/>
            <person name="Magnuson J.K."/>
            <person name="Chen J."/>
            <person name="Drula E."/>
            <person name="Henrissat B."/>
            <person name="Wiebenga A."/>
            <person name="Lubbers R.J."/>
            <person name="Gomes A.C."/>
            <person name="Makela M.R."/>
            <person name="Stajich J."/>
            <person name="Grigoriev I.V."/>
            <person name="Mortensen U.H."/>
            <person name="De Vries R.P."/>
            <person name="Baker S.E."/>
            <person name="Andersen M.R."/>
        </authorList>
    </citation>
    <scope>NUCLEOTIDE SEQUENCE [LARGE SCALE GENOMIC DNA]</scope>
    <source>
        <strain evidence="8 9">CBS 123904</strain>
    </source>
</reference>
<dbReference type="InterPro" id="IPR052761">
    <property type="entry name" value="Fungal_Detox/Toxin_TFs"/>
</dbReference>
<feature type="compositionally biased region" description="Low complexity" evidence="6">
    <location>
        <begin position="163"/>
        <end position="172"/>
    </location>
</feature>
<dbReference type="Pfam" id="PF04082">
    <property type="entry name" value="Fungal_trans"/>
    <property type="match status" value="1"/>
</dbReference>
<feature type="compositionally biased region" description="Polar residues" evidence="6">
    <location>
        <begin position="652"/>
        <end position="664"/>
    </location>
</feature>
<dbReference type="InterPro" id="IPR007219">
    <property type="entry name" value="XnlR_reg_dom"/>
</dbReference>
<feature type="compositionally biased region" description="Basic and acidic residues" evidence="6">
    <location>
        <begin position="641"/>
        <end position="650"/>
    </location>
</feature>
<dbReference type="CDD" id="cd12148">
    <property type="entry name" value="fungal_TF_MHR"/>
    <property type="match status" value="1"/>
</dbReference>
<feature type="domain" description="Zn(2)-C6 fungal-type" evidence="7">
    <location>
        <begin position="25"/>
        <end position="57"/>
    </location>
</feature>
<keyword evidence="1" id="KW-0479">Metal-binding</keyword>
<comment type="caution">
    <text evidence="8">The sequence shown here is derived from an EMBL/GenBank/DDBJ whole genome shotgun (WGS) entry which is preliminary data.</text>
</comment>
<keyword evidence="2" id="KW-0805">Transcription regulation</keyword>
<dbReference type="CDD" id="cd00067">
    <property type="entry name" value="GAL4"/>
    <property type="match status" value="1"/>
</dbReference>